<feature type="region of interest" description="Disordered" evidence="2">
    <location>
        <begin position="1"/>
        <end position="29"/>
    </location>
</feature>
<evidence type="ECO:0000313" key="6">
    <source>
        <dbReference type="Proteomes" id="UP000035642"/>
    </source>
</evidence>
<proteinExistence type="predicted"/>
<feature type="compositionally biased region" description="Basic and acidic residues" evidence="2">
    <location>
        <begin position="17"/>
        <end position="28"/>
    </location>
</feature>
<name>A0A158PA56_ANGCA</name>
<dbReference type="Proteomes" id="UP000035642">
    <property type="component" value="Unassembled WGS sequence"/>
</dbReference>
<dbReference type="InterPro" id="IPR006671">
    <property type="entry name" value="Cyclin_N"/>
</dbReference>
<dbReference type="Pfam" id="PF02984">
    <property type="entry name" value="Cyclin_C"/>
    <property type="match status" value="1"/>
</dbReference>
<protein>
    <submittedName>
        <fullName evidence="7">Cyclin_C domain-containing protein</fullName>
    </submittedName>
</protein>
<keyword evidence="1" id="KW-0195">Cyclin</keyword>
<sequence>MLPMFTLSSPKNSSLDSCRKESYREKNGKPLKNNAYGIVSRGSNVLQYSLGNSLITRGARYEQCYFSPYYPYRPNSECMSRANLWRTRYERSLENAAQPSSKSVPLDAHSEGYVTGSSRSSRESSDTAIEPMKSFSARGPQNLDLSGSSFGNSPPPAYADTSPVPAEVYPRHEQGFSIQSNNERVSDFFSQSDSSSSDFSEGSPPRNSDERCGRKGDLDDDPALFENAEYSFEDVTPVTRGKGGPQLGLPRIYIWLSHQETTHAIGPLFMSAQKPSGASCEDRRLVLLKAASEMRKRKYTMEAFHLGAYILDKCLDSFHVSKEALADVCAVSMVLGTKMEEYDSLTPGTVNGLAGATRDKARLCDIEKRIVYEMTDGFCFTTPLHFANYMLEELNCTDEQIRHTHYLLDLALLDSRFRDEGGSRVAHAAVCISSAIITKRESSFESECHALLEMERSLLELTKFPVGSTRDVMRGLMCEMKWYCAVLLVLHTDEIVSPSESIVTAETFTTVSGKEIVPVSLCIGGRMYSINEIESSLKRLTELKHKDMVYGAGRSRHQTNFNRIESTRTSKSASPQMKKNQLLATQRFPETPLLPPSGPPSRDAALPTSYRADSTALKKEQTKSTPFIPRSNFNRIDSCRTSKAASPIGESKEKQRMRRRDIRRRGLVTDKAEEDDSNFGHLNSLIRTEEEVTTIIVAVIICVIFFVGLCVSIKRNIH</sequence>
<feature type="region of interest" description="Disordered" evidence="2">
    <location>
        <begin position="641"/>
        <end position="660"/>
    </location>
</feature>
<evidence type="ECO:0000256" key="3">
    <source>
        <dbReference type="SAM" id="Phobius"/>
    </source>
</evidence>
<feature type="compositionally biased region" description="Low complexity" evidence="2">
    <location>
        <begin position="188"/>
        <end position="200"/>
    </location>
</feature>
<evidence type="ECO:0000313" key="7">
    <source>
        <dbReference type="WBParaSite" id="ACAC_0000903101-mRNA-1"/>
    </source>
</evidence>
<reference evidence="6" key="1">
    <citation type="submission" date="2012-09" db="EMBL/GenBank/DDBJ databases">
        <authorList>
            <person name="Martin A.A."/>
        </authorList>
    </citation>
    <scope>NUCLEOTIDE SEQUENCE</scope>
</reference>
<dbReference type="WBParaSite" id="ACAC_0000903101-mRNA-1">
    <property type="protein sequence ID" value="ACAC_0000903101-mRNA-1"/>
    <property type="gene ID" value="ACAC_0000903101"/>
</dbReference>
<dbReference type="Pfam" id="PF00134">
    <property type="entry name" value="Cyclin_N"/>
    <property type="match status" value="1"/>
</dbReference>
<dbReference type="CDD" id="cd20537">
    <property type="entry name" value="CYCLIN_CCNO-like_rpt2"/>
    <property type="match status" value="1"/>
</dbReference>
<feature type="region of interest" description="Disordered" evidence="2">
    <location>
        <begin position="95"/>
        <end position="164"/>
    </location>
</feature>
<feature type="compositionally biased region" description="Polar residues" evidence="2">
    <location>
        <begin position="1"/>
        <end position="16"/>
    </location>
</feature>
<keyword evidence="3" id="KW-1133">Transmembrane helix</keyword>
<feature type="domain" description="Cyclin N-terminal" evidence="4">
    <location>
        <begin position="255"/>
        <end position="371"/>
    </location>
</feature>
<evidence type="ECO:0000256" key="2">
    <source>
        <dbReference type="SAM" id="MobiDB-lite"/>
    </source>
</evidence>
<feature type="transmembrane region" description="Helical" evidence="3">
    <location>
        <begin position="692"/>
        <end position="713"/>
    </location>
</feature>
<feature type="compositionally biased region" description="Polar residues" evidence="2">
    <location>
        <begin position="143"/>
        <end position="152"/>
    </location>
</feature>
<dbReference type="SUPFAM" id="SSF47954">
    <property type="entry name" value="Cyclin-like"/>
    <property type="match status" value="2"/>
</dbReference>
<feature type="domain" description="Cyclin C-terminal" evidence="5">
    <location>
        <begin position="382"/>
        <end position="450"/>
    </location>
</feature>
<dbReference type="AlphaFoldDB" id="A0A158PA56"/>
<feature type="region of interest" description="Disordered" evidence="2">
    <location>
        <begin position="188"/>
        <end position="220"/>
    </location>
</feature>
<organism evidence="6 7">
    <name type="scientific">Angiostrongylus cantonensis</name>
    <name type="common">Rat lungworm</name>
    <dbReference type="NCBI Taxonomy" id="6313"/>
    <lineage>
        <taxon>Eukaryota</taxon>
        <taxon>Metazoa</taxon>
        <taxon>Ecdysozoa</taxon>
        <taxon>Nematoda</taxon>
        <taxon>Chromadorea</taxon>
        <taxon>Rhabditida</taxon>
        <taxon>Rhabditina</taxon>
        <taxon>Rhabditomorpha</taxon>
        <taxon>Strongyloidea</taxon>
        <taxon>Metastrongylidae</taxon>
        <taxon>Angiostrongylus</taxon>
    </lineage>
</organism>
<accession>A0A158PA56</accession>
<evidence type="ECO:0000259" key="5">
    <source>
        <dbReference type="Pfam" id="PF02984"/>
    </source>
</evidence>
<dbReference type="STRING" id="6313.A0A158PA56"/>
<reference evidence="7" key="2">
    <citation type="submission" date="2016-04" db="UniProtKB">
        <authorList>
            <consortium name="WormBaseParasite"/>
        </authorList>
    </citation>
    <scope>IDENTIFICATION</scope>
</reference>
<keyword evidence="3" id="KW-0812">Transmembrane</keyword>
<keyword evidence="3" id="KW-0472">Membrane</keyword>
<evidence type="ECO:0000259" key="4">
    <source>
        <dbReference type="Pfam" id="PF00134"/>
    </source>
</evidence>
<feature type="compositionally biased region" description="Basic and acidic residues" evidence="2">
    <location>
        <begin position="207"/>
        <end position="217"/>
    </location>
</feature>
<keyword evidence="6" id="KW-1185">Reference proteome</keyword>
<dbReference type="InterPro" id="IPR004367">
    <property type="entry name" value="Cyclin_C-dom"/>
</dbReference>
<dbReference type="InterPro" id="IPR036915">
    <property type="entry name" value="Cyclin-like_sf"/>
</dbReference>
<evidence type="ECO:0000256" key="1">
    <source>
        <dbReference type="ARBA" id="ARBA00023127"/>
    </source>
</evidence>
<dbReference type="Gene3D" id="1.10.472.10">
    <property type="entry name" value="Cyclin-like"/>
    <property type="match status" value="2"/>
</dbReference>